<evidence type="ECO:0000313" key="6">
    <source>
        <dbReference type="Proteomes" id="UP000324738"/>
    </source>
</evidence>
<dbReference type="PANTHER" id="PTHR43464:SF19">
    <property type="entry name" value="UBIQUINONE BIOSYNTHESIS O-METHYLTRANSFERASE, MITOCHONDRIAL"/>
    <property type="match status" value="1"/>
</dbReference>
<dbReference type="Proteomes" id="UP000324738">
    <property type="component" value="Unassembled WGS sequence"/>
</dbReference>
<dbReference type="RefSeq" id="WP_149301166.1">
    <property type="nucleotide sequence ID" value="NZ_VTWH01000004.1"/>
</dbReference>
<dbReference type="Pfam" id="PF08241">
    <property type="entry name" value="Methyltransf_11"/>
    <property type="match status" value="1"/>
</dbReference>
<comment type="caution">
    <text evidence="5">The sequence shown here is derived from an EMBL/GenBank/DDBJ whole genome shotgun (WGS) entry which is preliminary data.</text>
</comment>
<sequence>MHDVSDMDARNARSNYDVKEQIREYWSRRSQTFDQSPAHGIHSQNELESWQRLIGDNAQGIGNGRVLELASGTGEFTRVLRALGCQVEGLDISEAMIRNAREKHGGDVKFHLGDAENTMLPDGLFDAVVCRHLVWTLLDPENAFGDWLRILKPGGRLIIIDGNWQHQAYAAKLAAQVARIWDRFAPRKPLYDAEAHRLIQAQLFFRDGLSTTLLIEMLGKAGFAQVHSGPLKGVLASQLRAANWRDRLDLLQSQGRSFIVSAQRPSEI</sequence>
<dbReference type="GO" id="GO:0008757">
    <property type="term" value="F:S-adenosylmethionine-dependent methyltransferase activity"/>
    <property type="evidence" value="ECO:0007669"/>
    <property type="project" value="InterPro"/>
</dbReference>
<protein>
    <submittedName>
        <fullName evidence="5">Class I SAM-dependent methyltransferase</fullName>
    </submittedName>
</protein>
<proteinExistence type="predicted"/>
<dbReference type="EMBL" id="VTWH01000004">
    <property type="protein sequence ID" value="KAA0968892.1"/>
    <property type="molecule type" value="Genomic_DNA"/>
</dbReference>
<evidence type="ECO:0000256" key="2">
    <source>
        <dbReference type="ARBA" id="ARBA00022679"/>
    </source>
</evidence>
<keyword evidence="6" id="KW-1185">Reference proteome</keyword>
<evidence type="ECO:0000256" key="3">
    <source>
        <dbReference type="ARBA" id="ARBA00022691"/>
    </source>
</evidence>
<keyword evidence="2 5" id="KW-0808">Transferase</keyword>
<dbReference type="InterPro" id="IPR013216">
    <property type="entry name" value="Methyltransf_11"/>
</dbReference>
<dbReference type="OrthoDB" id="21342at2"/>
<dbReference type="Gene3D" id="3.40.50.150">
    <property type="entry name" value="Vaccinia Virus protein VP39"/>
    <property type="match status" value="1"/>
</dbReference>
<dbReference type="GO" id="GO:0032259">
    <property type="term" value="P:methylation"/>
    <property type="evidence" value="ECO:0007669"/>
    <property type="project" value="UniProtKB-KW"/>
</dbReference>
<dbReference type="PANTHER" id="PTHR43464">
    <property type="entry name" value="METHYLTRANSFERASE"/>
    <property type="match status" value="1"/>
</dbReference>
<dbReference type="AlphaFoldDB" id="A0A5B0DSB6"/>
<evidence type="ECO:0000313" key="5">
    <source>
        <dbReference type="EMBL" id="KAA0968892.1"/>
    </source>
</evidence>
<organism evidence="5 6">
    <name type="scientific">Aureimonas fodinaquatilis</name>
    <dbReference type="NCBI Taxonomy" id="2565783"/>
    <lineage>
        <taxon>Bacteria</taxon>
        <taxon>Pseudomonadati</taxon>
        <taxon>Pseudomonadota</taxon>
        <taxon>Alphaproteobacteria</taxon>
        <taxon>Hyphomicrobiales</taxon>
        <taxon>Aurantimonadaceae</taxon>
        <taxon>Aureimonas</taxon>
    </lineage>
</organism>
<evidence type="ECO:0000256" key="1">
    <source>
        <dbReference type="ARBA" id="ARBA00022603"/>
    </source>
</evidence>
<gene>
    <name evidence="5" type="ORF">FPY71_15100</name>
</gene>
<dbReference type="SUPFAM" id="SSF53335">
    <property type="entry name" value="S-adenosyl-L-methionine-dependent methyltransferases"/>
    <property type="match status" value="1"/>
</dbReference>
<dbReference type="InterPro" id="IPR029063">
    <property type="entry name" value="SAM-dependent_MTases_sf"/>
</dbReference>
<keyword evidence="3" id="KW-0949">S-adenosyl-L-methionine</keyword>
<dbReference type="CDD" id="cd02440">
    <property type="entry name" value="AdoMet_MTases"/>
    <property type="match status" value="1"/>
</dbReference>
<reference evidence="5 6" key="1">
    <citation type="submission" date="2019-08" db="EMBL/GenBank/DDBJ databases">
        <title>Aureimonas fodiniaquatilis sp. nov., isolated from a coal mine wastewater.</title>
        <authorList>
            <person name="Kim W."/>
        </authorList>
    </citation>
    <scope>NUCLEOTIDE SEQUENCE [LARGE SCALE GENOMIC DNA]</scope>
    <source>
        <strain evidence="5 6">CAU 1482</strain>
    </source>
</reference>
<accession>A0A5B0DSB6</accession>
<name>A0A5B0DSB6_9HYPH</name>
<keyword evidence="1 5" id="KW-0489">Methyltransferase</keyword>
<evidence type="ECO:0000259" key="4">
    <source>
        <dbReference type="Pfam" id="PF08241"/>
    </source>
</evidence>
<feature type="domain" description="Methyltransferase type 11" evidence="4">
    <location>
        <begin position="67"/>
        <end position="159"/>
    </location>
</feature>